<evidence type="ECO:0000313" key="5">
    <source>
        <dbReference type="EMBL" id="MBB4776096.1"/>
    </source>
</evidence>
<dbReference type="PRINTS" id="PR00081">
    <property type="entry name" value="GDHRDH"/>
</dbReference>
<keyword evidence="7" id="KW-1185">Reference proteome</keyword>
<dbReference type="Proteomes" id="UP001501427">
    <property type="component" value="Unassembled WGS sequence"/>
</dbReference>
<dbReference type="PANTHER" id="PTHR42760">
    <property type="entry name" value="SHORT-CHAIN DEHYDROGENASES/REDUCTASES FAMILY MEMBER"/>
    <property type="match status" value="1"/>
</dbReference>
<reference evidence="4 7" key="1">
    <citation type="journal article" date="2019" name="Int. J. Syst. Evol. Microbiol.">
        <title>The Global Catalogue of Microorganisms (GCM) 10K type strain sequencing project: providing services to taxonomists for standard genome sequencing and annotation.</title>
        <authorList>
            <consortium name="The Broad Institute Genomics Platform"/>
            <consortium name="The Broad Institute Genome Sequencing Center for Infectious Disease"/>
            <person name="Wu L."/>
            <person name="Ma J."/>
        </authorList>
    </citation>
    <scope>NUCLEOTIDE SEQUENCE [LARGE SCALE GENOMIC DNA]</scope>
    <source>
        <strain evidence="4 7">JCM 10667</strain>
    </source>
</reference>
<dbReference type="GO" id="GO:0016616">
    <property type="term" value="F:oxidoreductase activity, acting on the CH-OH group of donors, NAD or NADP as acceptor"/>
    <property type="evidence" value="ECO:0007669"/>
    <property type="project" value="TreeGrafter"/>
</dbReference>
<name>A0A7W7IFC7_9ACTN</name>
<evidence type="ECO:0000313" key="6">
    <source>
        <dbReference type="Proteomes" id="UP000549343"/>
    </source>
</evidence>
<dbReference type="PANTHER" id="PTHR42760:SF133">
    <property type="entry name" value="3-OXOACYL-[ACYL-CARRIER-PROTEIN] REDUCTASE"/>
    <property type="match status" value="1"/>
</dbReference>
<dbReference type="AlphaFoldDB" id="A0A7W7IFC7"/>
<dbReference type="RefSeq" id="WP_184885809.1">
    <property type="nucleotide sequence ID" value="NZ_BAAAHD010000016.1"/>
</dbReference>
<evidence type="ECO:0000256" key="2">
    <source>
        <dbReference type="ARBA" id="ARBA00023002"/>
    </source>
</evidence>
<sequence>MSRQEDGRAGDGRVQDKVVFITGAARGQGRAHALRLAEEGADIIGVDLCGDIATNGYALATREDLDETVRQVEKLGRRMVARQADVREPGEVREAADAGAAELGRLDAVVAQAGICPLGNQDPAAFLDAVAVDFNGVVHAVQAALPHLPDGGSVIATGSVAGLLPGATDNPANGFGGLGYSWAKRAVASFIHDLAVTLAPRSIRANAVHPTNTNTDMLHSDPMYRVFRPDLASPTREDALLAFPAMNAMPVGFVEPEDVASLVLFLVSDESRFMTGMQLRVDAGSYVKNRPQPPAF</sequence>
<gene>
    <name evidence="5" type="ORF">F4557_004514</name>
    <name evidence="4" type="ORF">GCM10009546_17870</name>
</gene>
<dbReference type="FunFam" id="3.40.50.720:FF:000084">
    <property type="entry name" value="Short-chain dehydrogenase reductase"/>
    <property type="match status" value="1"/>
</dbReference>
<keyword evidence="2" id="KW-0560">Oxidoreductase</keyword>
<dbReference type="SUPFAM" id="SSF51735">
    <property type="entry name" value="NAD(P)-binding Rossmann-fold domains"/>
    <property type="match status" value="1"/>
</dbReference>
<dbReference type="EMBL" id="BAAAHD010000016">
    <property type="protein sequence ID" value="GAA0556191.1"/>
    <property type="molecule type" value="Genomic_DNA"/>
</dbReference>
<evidence type="ECO:0000256" key="3">
    <source>
        <dbReference type="ARBA" id="ARBA00023027"/>
    </source>
</evidence>
<evidence type="ECO:0000313" key="7">
    <source>
        <dbReference type="Proteomes" id="UP001501427"/>
    </source>
</evidence>
<evidence type="ECO:0000313" key="4">
    <source>
        <dbReference type="EMBL" id="GAA0556191.1"/>
    </source>
</evidence>
<dbReference type="EMBL" id="JACHMV010000001">
    <property type="protein sequence ID" value="MBB4776096.1"/>
    <property type="molecule type" value="Genomic_DNA"/>
</dbReference>
<dbReference type="NCBIfam" id="TIGR03971">
    <property type="entry name" value="SDR_subfam_1"/>
    <property type="match status" value="1"/>
</dbReference>
<dbReference type="InterPro" id="IPR036291">
    <property type="entry name" value="NAD(P)-bd_dom_sf"/>
</dbReference>
<dbReference type="InterPro" id="IPR002347">
    <property type="entry name" value="SDR_fam"/>
</dbReference>
<comment type="similarity">
    <text evidence="1">Belongs to the short-chain dehydrogenases/reductases (SDR) family.</text>
</comment>
<dbReference type="Proteomes" id="UP000549343">
    <property type="component" value="Unassembled WGS sequence"/>
</dbReference>
<accession>A0A7W7IFC7</accession>
<dbReference type="CDD" id="cd05233">
    <property type="entry name" value="SDR_c"/>
    <property type="match status" value="1"/>
</dbReference>
<dbReference type="InterPro" id="IPR023985">
    <property type="entry name" value="SDR_subfam_1"/>
</dbReference>
<dbReference type="Pfam" id="PF13561">
    <property type="entry name" value="adh_short_C2"/>
    <property type="match status" value="1"/>
</dbReference>
<keyword evidence="3" id="KW-0520">NAD</keyword>
<evidence type="ECO:0000256" key="1">
    <source>
        <dbReference type="ARBA" id="ARBA00006484"/>
    </source>
</evidence>
<comment type="caution">
    <text evidence="5">The sequence shown here is derived from an EMBL/GenBank/DDBJ whole genome shotgun (WGS) entry which is preliminary data.</text>
</comment>
<reference evidence="5 6" key="2">
    <citation type="submission" date="2020-08" db="EMBL/GenBank/DDBJ databases">
        <title>Sequencing the genomes of 1000 actinobacteria strains.</title>
        <authorList>
            <person name="Klenk H.-P."/>
        </authorList>
    </citation>
    <scope>NUCLEOTIDE SEQUENCE [LARGE SCALE GENOMIC DNA]</scope>
    <source>
        <strain evidence="5 6">DSM 44772</strain>
    </source>
</reference>
<protein>
    <submittedName>
        <fullName evidence="4">Mycofactocin-coupled SDR family oxidoreductase</fullName>
    </submittedName>
    <submittedName>
        <fullName evidence="5">SDR family mycofactocin-dependent oxidoreductase</fullName>
    </submittedName>
</protein>
<organism evidence="5 6">
    <name type="scientific">Actinomadura livida</name>
    <dbReference type="NCBI Taxonomy" id="79909"/>
    <lineage>
        <taxon>Bacteria</taxon>
        <taxon>Bacillati</taxon>
        <taxon>Actinomycetota</taxon>
        <taxon>Actinomycetes</taxon>
        <taxon>Streptosporangiales</taxon>
        <taxon>Thermomonosporaceae</taxon>
        <taxon>Actinomadura</taxon>
    </lineage>
</organism>
<reference evidence="4" key="3">
    <citation type="submission" date="2023-12" db="EMBL/GenBank/DDBJ databases">
        <authorList>
            <person name="Sun Q."/>
            <person name="Inoue M."/>
        </authorList>
    </citation>
    <scope>NUCLEOTIDE SEQUENCE</scope>
    <source>
        <strain evidence="4">JCM 10667</strain>
    </source>
</reference>
<dbReference type="Gene3D" id="3.40.50.720">
    <property type="entry name" value="NAD(P)-binding Rossmann-like Domain"/>
    <property type="match status" value="1"/>
</dbReference>
<proteinExistence type="inferred from homology"/>